<proteinExistence type="predicted"/>
<evidence type="ECO:0000313" key="2">
    <source>
        <dbReference type="Proteomes" id="UP000179014"/>
    </source>
</evidence>
<gene>
    <name evidence="1" type="ORF">A2118_00875</name>
</gene>
<reference evidence="1 2" key="1">
    <citation type="journal article" date="2016" name="Nat. Commun.">
        <title>Thousands of microbial genomes shed light on interconnected biogeochemical processes in an aquifer system.</title>
        <authorList>
            <person name="Anantharaman K."/>
            <person name="Brown C.T."/>
            <person name="Hug L.A."/>
            <person name="Sharon I."/>
            <person name="Castelle C.J."/>
            <person name="Probst A.J."/>
            <person name="Thomas B.C."/>
            <person name="Singh A."/>
            <person name="Wilkins M.J."/>
            <person name="Karaoz U."/>
            <person name="Brodie E.L."/>
            <person name="Williams K.H."/>
            <person name="Hubbard S.S."/>
            <person name="Banfield J.F."/>
        </authorList>
    </citation>
    <scope>NUCLEOTIDE SEQUENCE [LARGE SCALE GENOMIC DNA]</scope>
</reference>
<evidence type="ECO:0000313" key="1">
    <source>
        <dbReference type="EMBL" id="OGG40576.1"/>
    </source>
</evidence>
<accession>A0A1F6BUF2</accession>
<organism evidence="1 2">
    <name type="scientific">Candidatus Kaiserbacteria bacterium GWA2_50_9</name>
    <dbReference type="NCBI Taxonomy" id="1798474"/>
    <lineage>
        <taxon>Bacteria</taxon>
        <taxon>Candidatus Kaiseribacteriota</taxon>
    </lineage>
</organism>
<evidence type="ECO:0008006" key="3">
    <source>
        <dbReference type="Google" id="ProtNLM"/>
    </source>
</evidence>
<dbReference type="AlphaFoldDB" id="A0A1F6BUF2"/>
<sequence>MSKANMNSFILQLFGEYPVAFNPLLARIVGNAGAGLFLSQMLYWCGKGYKGDWVYKTIEEMKEETCLSRSEQDRAIKKWKQLGVLDKKLRGVPPMRHFRVNITALVKLLDATLHTDKSTNLKSQIEQNTITENTSVNTYRDRYLAPRKRVVRVDRF</sequence>
<name>A0A1F6BUF2_9BACT</name>
<protein>
    <recommendedName>
        <fullName evidence="3">Bacteriophage lambda Replication protein O N-terminal domain-containing protein</fullName>
    </recommendedName>
</protein>
<dbReference type="EMBL" id="MFKN01000028">
    <property type="protein sequence ID" value="OGG40576.1"/>
    <property type="molecule type" value="Genomic_DNA"/>
</dbReference>
<comment type="caution">
    <text evidence="1">The sequence shown here is derived from an EMBL/GenBank/DDBJ whole genome shotgun (WGS) entry which is preliminary data.</text>
</comment>
<dbReference type="Proteomes" id="UP000179014">
    <property type="component" value="Unassembled WGS sequence"/>
</dbReference>